<accession>C1E5A4</accession>
<dbReference type="eggNOG" id="ENOG502RZBP">
    <property type="taxonomic scope" value="Eukaryota"/>
</dbReference>
<dbReference type="PANTHER" id="PTHR46586">
    <property type="entry name" value="ANKYRIN REPEAT-CONTAINING PROTEIN"/>
    <property type="match status" value="1"/>
</dbReference>
<dbReference type="SUPFAM" id="SSF140860">
    <property type="entry name" value="Pseudo ankyrin repeat-like"/>
    <property type="match status" value="2"/>
</dbReference>
<organism evidence="2 3">
    <name type="scientific">Micromonas commoda (strain RCC299 / NOUM17 / CCMP2709)</name>
    <name type="common">Picoplanktonic green alga</name>
    <dbReference type="NCBI Taxonomy" id="296587"/>
    <lineage>
        <taxon>Eukaryota</taxon>
        <taxon>Viridiplantae</taxon>
        <taxon>Chlorophyta</taxon>
        <taxon>Mamiellophyceae</taxon>
        <taxon>Mamiellales</taxon>
        <taxon>Mamiellaceae</taxon>
        <taxon>Micromonas</taxon>
    </lineage>
</organism>
<gene>
    <name evidence="2" type="ORF">MICPUN_57528</name>
</gene>
<dbReference type="KEGG" id="mis:MICPUN_57528"/>
<dbReference type="GeneID" id="8242509"/>
<dbReference type="RefSeq" id="XP_002501223.1">
    <property type="nucleotide sequence ID" value="XM_002501177.1"/>
</dbReference>
<dbReference type="Proteomes" id="UP000002009">
    <property type="component" value="Chromosome 4"/>
</dbReference>
<dbReference type="EMBL" id="CP001325">
    <property type="protein sequence ID" value="ACO62481.1"/>
    <property type="molecule type" value="Genomic_DNA"/>
</dbReference>
<evidence type="ECO:0000313" key="3">
    <source>
        <dbReference type="Proteomes" id="UP000002009"/>
    </source>
</evidence>
<keyword evidence="3" id="KW-1185">Reference proteome</keyword>
<dbReference type="PANTHER" id="PTHR46586:SF3">
    <property type="entry name" value="ANKYRIN REPEAT-CONTAINING PROTEIN"/>
    <property type="match status" value="1"/>
</dbReference>
<sequence>MGTNGANFAWTPSVSMLSIERVAGDEVGCSTPRRESTDAGGDLAATILGRLCLDLPDVFAGEVLRRLSACDRTMLAWTCGCVRRAVLASKLPRCGVVNHSRRERDVEPRDIVGSRNHGTEPPSGRRRADESRVMKFDERDLLNTPRRVRWAHELGMRLHWKLCESASSRGRLDVLKELRALRCPWNWRSCAAAAKGGHLATLEWLKDNGCPFPWDVLVAFAAEGGHREVVVWCRERGCPWDCETSASAAQGGHLELLKWLHASGCPWDGETTMWAARAGRRDIFEWAKEAGCPGHAWSELVFREEPGHFLASPTTGST</sequence>
<dbReference type="InParanoid" id="C1E5A4"/>
<dbReference type="Gene3D" id="1.25.40.20">
    <property type="entry name" value="Ankyrin repeat-containing domain"/>
    <property type="match status" value="1"/>
</dbReference>
<evidence type="ECO:0000313" key="2">
    <source>
        <dbReference type="EMBL" id="ACO62481.1"/>
    </source>
</evidence>
<name>C1E5A4_MICCC</name>
<dbReference type="OrthoDB" id="498371at2759"/>
<dbReference type="AlphaFoldDB" id="C1E5A4"/>
<proteinExistence type="predicted"/>
<dbReference type="InterPro" id="IPR052050">
    <property type="entry name" value="SecEffector_AnkRepeat"/>
</dbReference>
<dbReference type="InterPro" id="IPR036770">
    <property type="entry name" value="Ankyrin_rpt-contain_sf"/>
</dbReference>
<evidence type="ECO:0000256" key="1">
    <source>
        <dbReference type="SAM" id="MobiDB-lite"/>
    </source>
</evidence>
<feature type="region of interest" description="Disordered" evidence="1">
    <location>
        <begin position="105"/>
        <end position="130"/>
    </location>
</feature>
<protein>
    <submittedName>
        <fullName evidence="2">Uncharacterized protein</fullName>
    </submittedName>
</protein>
<reference evidence="2 3" key="1">
    <citation type="journal article" date="2009" name="Science">
        <title>Green evolution and dynamic adaptations revealed by genomes of the marine picoeukaryotes Micromonas.</title>
        <authorList>
            <person name="Worden A.Z."/>
            <person name="Lee J.H."/>
            <person name="Mock T."/>
            <person name="Rouze P."/>
            <person name="Simmons M.P."/>
            <person name="Aerts A.L."/>
            <person name="Allen A.E."/>
            <person name="Cuvelier M.L."/>
            <person name="Derelle E."/>
            <person name="Everett M.V."/>
            <person name="Foulon E."/>
            <person name="Grimwood J."/>
            <person name="Gundlach H."/>
            <person name="Henrissat B."/>
            <person name="Napoli C."/>
            <person name="McDonald S.M."/>
            <person name="Parker M.S."/>
            <person name="Rombauts S."/>
            <person name="Salamov A."/>
            <person name="Von Dassow P."/>
            <person name="Badger J.H."/>
            <person name="Coutinho P.M."/>
            <person name="Demir E."/>
            <person name="Dubchak I."/>
            <person name="Gentemann C."/>
            <person name="Eikrem W."/>
            <person name="Gready J.E."/>
            <person name="John U."/>
            <person name="Lanier W."/>
            <person name="Lindquist E.A."/>
            <person name="Lucas S."/>
            <person name="Mayer K.F."/>
            <person name="Moreau H."/>
            <person name="Not F."/>
            <person name="Otillar R."/>
            <person name="Panaud O."/>
            <person name="Pangilinan J."/>
            <person name="Paulsen I."/>
            <person name="Piegu B."/>
            <person name="Poliakov A."/>
            <person name="Robbens S."/>
            <person name="Schmutz J."/>
            <person name="Toulza E."/>
            <person name="Wyss T."/>
            <person name="Zelensky A."/>
            <person name="Zhou K."/>
            <person name="Armbrust E.V."/>
            <person name="Bhattacharya D."/>
            <person name="Goodenough U.W."/>
            <person name="Van de Peer Y."/>
            <person name="Grigoriev I.V."/>
        </authorList>
    </citation>
    <scope>NUCLEOTIDE SEQUENCE [LARGE SCALE GENOMIC DNA]</scope>
    <source>
        <strain evidence="3">RCC299 / NOUM17</strain>
    </source>
</reference>